<gene>
    <name evidence="6" type="ORF">BI347_22040</name>
</gene>
<evidence type="ECO:0000256" key="5">
    <source>
        <dbReference type="SAM" id="SignalP"/>
    </source>
</evidence>
<protein>
    <submittedName>
        <fullName evidence="6">Molybdate ABC transporter substrate-binding protein</fullName>
    </submittedName>
</protein>
<keyword evidence="2 4" id="KW-0479">Metal-binding</keyword>
<dbReference type="Gene3D" id="3.40.190.10">
    <property type="entry name" value="Periplasmic binding protein-like II"/>
    <property type="match status" value="2"/>
</dbReference>
<dbReference type="InterPro" id="IPR050682">
    <property type="entry name" value="ModA/WtpA"/>
</dbReference>
<feature type="binding site" evidence="4">
    <location>
        <position position="159"/>
    </location>
    <ligand>
        <name>molybdate</name>
        <dbReference type="ChEBI" id="CHEBI:36264"/>
    </ligand>
</feature>
<dbReference type="GO" id="GO:0015689">
    <property type="term" value="P:molybdate ion transport"/>
    <property type="evidence" value="ECO:0007669"/>
    <property type="project" value="InterPro"/>
</dbReference>
<organism evidence="6 7">
    <name type="scientific">Chromobacterium sphagni</name>
    <dbReference type="NCBI Taxonomy" id="1903179"/>
    <lineage>
        <taxon>Bacteria</taxon>
        <taxon>Pseudomonadati</taxon>
        <taxon>Pseudomonadota</taxon>
        <taxon>Betaproteobacteria</taxon>
        <taxon>Neisseriales</taxon>
        <taxon>Chromobacteriaceae</taxon>
        <taxon>Chromobacterium</taxon>
    </lineage>
</organism>
<name>A0A1S1WT59_9NEIS</name>
<keyword evidence="4" id="KW-0500">Molybdenum</keyword>
<sequence length="243" mass="26462">MSIGLLAAISAACHAAPVLVAAASNVEPALSQIVARFAEETGAEVKVSYGPAITLAAQVAGGAPFELYLSANEEYPRRLKAQGYCLGEPRVYAIGAVVLWTMDSGFHRDGWLDWLRNGSGKIALPNPETTIYGQTILYILNHYQLAELLRPRFVKVRDVGRTAELVISGKVAGGFVSKSEVMRPDFRDKGRWVEIPAASYPPIRQSMILLKPAAGNPQARQLFDYLLSPQARKVWRAFGYGDG</sequence>
<dbReference type="PANTHER" id="PTHR30632">
    <property type="entry name" value="MOLYBDATE-BINDING PERIPLASMIC PROTEIN"/>
    <property type="match status" value="1"/>
</dbReference>
<feature type="chain" id="PRO_5012842628" evidence="5">
    <location>
        <begin position="16"/>
        <end position="243"/>
    </location>
</feature>
<dbReference type="SUPFAM" id="SSF53850">
    <property type="entry name" value="Periplasmic binding protein-like II"/>
    <property type="match status" value="1"/>
</dbReference>
<keyword evidence="3 5" id="KW-0732">Signal</keyword>
<dbReference type="InterPro" id="IPR005950">
    <property type="entry name" value="ModA"/>
</dbReference>
<evidence type="ECO:0000256" key="3">
    <source>
        <dbReference type="ARBA" id="ARBA00022729"/>
    </source>
</evidence>
<reference evidence="6 7" key="1">
    <citation type="submission" date="2016-09" db="EMBL/GenBank/DDBJ databases">
        <title>Chromobacterium muskegensis sp. nov., an insecticidal bacterium isolated from Sphagnum bogs.</title>
        <authorList>
            <person name="Sparks M.E."/>
            <person name="Blackburn M.B."/>
            <person name="Gundersen-Rindal D.E."/>
            <person name="Mitchell A."/>
            <person name="Farrar R."/>
            <person name="Kuhar D."/>
        </authorList>
    </citation>
    <scope>NUCLEOTIDE SEQUENCE [LARGE SCALE GENOMIC DNA]</scope>
    <source>
        <strain evidence="6 7">37-2</strain>
    </source>
</reference>
<feature type="signal peptide" evidence="5">
    <location>
        <begin position="1"/>
        <end position="15"/>
    </location>
</feature>
<accession>A0A1S1WT59</accession>
<dbReference type="AlphaFoldDB" id="A0A1S1WT59"/>
<dbReference type="GO" id="GO:0046872">
    <property type="term" value="F:metal ion binding"/>
    <property type="evidence" value="ECO:0007669"/>
    <property type="project" value="UniProtKB-KW"/>
</dbReference>
<evidence type="ECO:0000256" key="1">
    <source>
        <dbReference type="ARBA" id="ARBA00009175"/>
    </source>
</evidence>
<dbReference type="STRING" id="1903179.BI347_22040"/>
<evidence type="ECO:0000313" key="7">
    <source>
        <dbReference type="Proteomes" id="UP000180088"/>
    </source>
</evidence>
<dbReference type="EMBL" id="MKCS01000004">
    <property type="protein sequence ID" value="OHX10460.1"/>
    <property type="molecule type" value="Genomic_DNA"/>
</dbReference>
<dbReference type="NCBIfam" id="TIGR01256">
    <property type="entry name" value="modA"/>
    <property type="match status" value="1"/>
</dbReference>
<dbReference type="PANTHER" id="PTHR30632:SF14">
    <property type="entry name" value="TUNGSTATE_MOLYBDATE_CHROMATE-BINDING PROTEIN MODA"/>
    <property type="match status" value="1"/>
</dbReference>
<proteinExistence type="inferred from homology"/>
<evidence type="ECO:0000313" key="6">
    <source>
        <dbReference type="EMBL" id="OHX10460.1"/>
    </source>
</evidence>
<dbReference type="GO" id="GO:0030973">
    <property type="term" value="F:molybdate ion binding"/>
    <property type="evidence" value="ECO:0007669"/>
    <property type="project" value="TreeGrafter"/>
</dbReference>
<evidence type="ECO:0000256" key="2">
    <source>
        <dbReference type="ARBA" id="ARBA00022723"/>
    </source>
</evidence>
<dbReference type="Pfam" id="PF13531">
    <property type="entry name" value="SBP_bac_11"/>
    <property type="match status" value="1"/>
</dbReference>
<dbReference type="Proteomes" id="UP000180088">
    <property type="component" value="Unassembled WGS sequence"/>
</dbReference>
<comment type="similarity">
    <text evidence="1">Belongs to the bacterial solute-binding protein ModA family.</text>
</comment>
<evidence type="ECO:0000256" key="4">
    <source>
        <dbReference type="PIRSR" id="PIRSR004846-1"/>
    </source>
</evidence>
<comment type="caution">
    <text evidence="6">The sequence shown here is derived from an EMBL/GenBank/DDBJ whole genome shotgun (WGS) entry which is preliminary data.</text>
</comment>
<dbReference type="PIRSF" id="PIRSF004846">
    <property type="entry name" value="ModA"/>
    <property type="match status" value="1"/>
</dbReference>